<dbReference type="EMBL" id="JAWLLD010000058">
    <property type="protein sequence ID" value="MDV7016000.1"/>
    <property type="molecule type" value="Genomic_DNA"/>
</dbReference>
<dbReference type="Proteomes" id="UP001187143">
    <property type="component" value="Unassembled WGS sequence"/>
</dbReference>
<accession>A0AAE4RHR8</accession>
<name>A0AAE4RHR8_MYCIT</name>
<evidence type="ECO:0000313" key="1">
    <source>
        <dbReference type="EMBL" id="MDV7016000.1"/>
    </source>
</evidence>
<organism evidence="1 2">
    <name type="scientific">Mycobacterium intracellulare</name>
    <dbReference type="NCBI Taxonomy" id="1767"/>
    <lineage>
        <taxon>Bacteria</taxon>
        <taxon>Bacillati</taxon>
        <taxon>Actinomycetota</taxon>
        <taxon>Actinomycetes</taxon>
        <taxon>Mycobacteriales</taxon>
        <taxon>Mycobacteriaceae</taxon>
        <taxon>Mycobacterium</taxon>
        <taxon>Mycobacterium avium complex (MAC)</taxon>
    </lineage>
</organism>
<proteinExistence type="predicted"/>
<dbReference type="AlphaFoldDB" id="A0AAE4RHR8"/>
<dbReference type="RefSeq" id="WP_008263995.1">
    <property type="nucleotide sequence ID" value="NZ_CP023150.1"/>
</dbReference>
<protein>
    <submittedName>
        <fullName evidence="1">Uncharacterized protein</fullName>
    </submittedName>
</protein>
<evidence type="ECO:0000313" key="2">
    <source>
        <dbReference type="Proteomes" id="UP001187143"/>
    </source>
</evidence>
<gene>
    <name evidence="1" type="ORF">R4F53_27440</name>
</gene>
<comment type="caution">
    <text evidence="1">The sequence shown here is derived from an EMBL/GenBank/DDBJ whole genome shotgun (WGS) entry which is preliminary data.</text>
</comment>
<reference evidence="1" key="1">
    <citation type="submission" date="2023-10" db="EMBL/GenBank/DDBJ databases">
        <title>Characterization and genome sequence of Mycobacterium intracellulare ABSURDO, a novel pathogenic isolate with three colony morphotypes that vary in growth and acid-fastness.</title>
        <authorList>
            <person name="Jude B.A."/>
            <person name="Robinson R.T."/>
        </authorList>
    </citation>
    <scope>NUCLEOTIDE SEQUENCE</scope>
    <source>
        <strain evidence="1">ABSURDO Component B</strain>
    </source>
</reference>
<sequence length="71" mass="7732">MSNELFSGFSEAGWDEAPWDAEPTFTPDELQILLNPALSAAEAADRLGCVEHDVLRFASKGLKAFRSSMVS</sequence>